<reference evidence="3 4" key="1">
    <citation type="submission" date="2015-11" db="EMBL/GenBank/DDBJ databases">
        <title>Permanent draft genome of Psychrobacter piscatorii LQ58.</title>
        <authorList>
            <person name="Zhou M."/>
            <person name="Dong B."/>
            <person name="Liu Q."/>
        </authorList>
    </citation>
    <scope>NUCLEOTIDE SEQUENCE [LARGE SCALE GENOMIC DNA]</scope>
    <source>
        <strain evidence="3 4">LQ58</strain>
    </source>
</reference>
<name>A0A0T6DUG2_9GAMM</name>
<dbReference type="Proteomes" id="UP000051202">
    <property type="component" value="Unassembled WGS sequence"/>
</dbReference>
<feature type="domain" description="Aminoglycoside phosphotransferase" evidence="2">
    <location>
        <begin position="44"/>
        <end position="267"/>
    </location>
</feature>
<evidence type="ECO:0000313" key="3">
    <source>
        <dbReference type="EMBL" id="KRU23580.1"/>
    </source>
</evidence>
<protein>
    <submittedName>
        <fullName evidence="3">Aminoglycoside phosphotransferase</fullName>
    </submittedName>
</protein>
<dbReference type="InterPro" id="IPR002575">
    <property type="entry name" value="Aminoglycoside_PTrfase"/>
</dbReference>
<dbReference type="InterPro" id="IPR011009">
    <property type="entry name" value="Kinase-like_dom_sf"/>
</dbReference>
<keyword evidence="4" id="KW-1185">Reference proteome</keyword>
<evidence type="ECO:0000313" key="4">
    <source>
        <dbReference type="Proteomes" id="UP000051202"/>
    </source>
</evidence>
<dbReference type="AlphaFoldDB" id="A0A0T6DUG2"/>
<organism evidence="3 4">
    <name type="scientific">Psychrobacter piscatorii</name>
    <dbReference type="NCBI Taxonomy" id="554343"/>
    <lineage>
        <taxon>Bacteria</taxon>
        <taxon>Pseudomonadati</taxon>
        <taxon>Pseudomonadota</taxon>
        <taxon>Gammaproteobacteria</taxon>
        <taxon>Moraxellales</taxon>
        <taxon>Moraxellaceae</taxon>
        <taxon>Psychrobacter</taxon>
    </lineage>
</organism>
<evidence type="ECO:0000256" key="1">
    <source>
        <dbReference type="SAM" id="MobiDB-lite"/>
    </source>
</evidence>
<gene>
    <name evidence="3" type="ORF">AS194_12990</name>
</gene>
<feature type="region of interest" description="Disordered" evidence="1">
    <location>
        <begin position="1"/>
        <end position="20"/>
    </location>
</feature>
<accession>A0A0T6DUG2</accession>
<dbReference type="GO" id="GO:0016740">
    <property type="term" value="F:transferase activity"/>
    <property type="evidence" value="ECO:0007669"/>
    <property type="project" value="UniProtKB-KW"/>
</dbReference>
<keyword evidence="3" id="KW-0808">Transferase</keyword>
<evidence type="ECO:0000259" key="2">
    <source>
        <dbReference type="Pfam" id="PF01636"/>
    </source>
</evidence>
<dbReference type="Gene3D" id="3.30.200.20">
    <property type="entry name" value="Phosphorylase Kinase, domain 1"/>
    <property type="match status" value="1"/>
</dbReference>
<dbReference type="SUPFAM" id="SSF56112">
    <property type="entry name" value="Protein kinase-like (PK-like)"/>
    <property type="match status" value="1"/>
</dbReference>
<dbReference type="STRING" id="554343.AS194_12990"/>
<dbReference type="Gene3D" id="3.90.1200.10">
    <property type="match status" value="1"/>
</dbReference>
<dbReference type="EMBL" id="LNDJ01000005">
    <property type="protein sequence ID" value="KRU23580.1"/>
    <property type="molecule type" value="Genomic_DNA"/>
</dbReference>
<sequence>MPIMTDKTTIEPDMTDNNNDNRQQQLEHWLQQVFVDKPFDLDSLPGDASARRYHRIQLLEADGSGDTRHIVMDSADEQDAMRQFINVAKLMSPAINVPTLIAQNLEKGFLVLQDFGTVEFAHLLTDATPEQINDYYQLAMQTLVALQTVPVETAKSQYQLPDYDTSLLDREMNLFSEWFIPYIGVELNEEVWENLKSALINEILLQPQVIVHRDYHSRNLMQDQADTSRLGVIDFQDAVIGSYAYDLVSLVRDAYVEWPEHQVSAWINDFWQLQKQQLLTTADNVVQLENDVNVMGVQRHLKVLGIFIRLSERDGKDRYLGDIPKVMRDLIIELNWLAEQGNDAIKHAVLPFNQWLKDAVLPAYKGKFASA</sequence>
<comment type="caution">
    <text evidence="3">The sequence shown here is derived from an EMBL/GenBank/DDBJ whole genome shotgun (WGS) entry which is preliminary data.</text>
</comment>
<dbReference type="Pfam" id="PF01636">
    <property type="entry name" value="APH"/>
    <property type="match status" value="1"/>
</dbReference>
<proteinExistence type="predicted"/>